<sequence>MSITLGFIRNRRESNVIITVGSGRKRQELRVTSELFFTIIPQANPFLYGDTVETTPAQLVELGFELDAEMKREVFRVVRPLVTPAQVRYVLDPITGNYILRYVGTRQELVIQPRAFWKITGVNRRSPLGSLTLSMDVMKELGFIVGKGGVRVEPSKKLFINYA</sequence>
<comment type="caution">
    <text evidence="1">The sequence shown here is derived from an EMBL/GenBank/DDBJ whole genome shotgun (WGS) entry which is preliminary data.</text>
</comment>
<dbReference type="EMBL" id="JAUSWA010000002">
    <property type="protein sequence ID" value="MDQ0492269.1"/>
    <property type="molecule type" value="Genomic_DNA"/>
</dbReference>
<gene>
    <name evidence="1" type="ORF">QOZ95_000416</name>
</gene>
<dbReference type="Proteomes" id="UP001242811">
    <property type="component" value="Unassembled WGS sequence"/>
</dbReference>
<accession>A0ABU0KSN1</accession>
<evidence type="ECO:0000313" key="2">
    <source>
        <dbReference type="Proteomes" id="UP001242811"/>
    </source>
</evidence>
<reference evidence="1 2" key="1">
    <citation type="submission" date="2023-07" db="EMBL/GenBank/DDBJ databases">
        <title>Genomic Encyclopedia of Type Strains, Phase IV (KMG-IV): sequencing the most valuable type-strain genomes for metagenomic binning, comparative biology and taxonomic classification.</title>
        <authorList>
            <person name="Goeker M."/>
        </authorList>
    </citation>
    <scope>NUCLEOTIDE SEQUENCE [LARGE SCALE GENOMIC DNA]</scope>
    <source>
        <strain evidence="1 2">DSM 14914</strain>
    </source>
</reference>
<proteinExistence type="predicted"/>
<dbReference type="RefSeq" id="WP_152379999.1">
    <property type="nucleotide sequence ID" value="NZ_CP045298.1"/>
</dbReference>
<organism evidence="1 2">
    <name type="scientific">Paenibacillus brasilensis</name>
    <dbReference type="NCBI Taxonomy" id="128574"/>
    <lineage>
        <taxon>Bacteria</taxon>
        <taxon>Bacillati</taxon>
        <taxon>Bacillota</taxon>
        <taxon>Bacilli</taxon>
        <taxon>Bacillales</taxon>
        <taxon>Paenibacillaceae</taxon>
        <taxon>Paenibacillus</taxon>
    </lineage>
</organism>
<keyword evidence="2" id="KW-1185">Reference proteome</keyword>
<protein>
    <submittedName>
        <fullName evidence="1">Uncharacterized protein</fullName>
    </submittedName>
</protein>
<evidence type="ECO:0000313" key="1">
    <source>
        <dbReference type="EMBL" id="MDQ0492269.1"/>
    </source>
</evidence>
<name>A0ABU0KSN1_9BACL</name>